<feature type="transmembrane region" description="Helical" evidence="6">
    <location>
        <begin position="534"/>
        <end position="554"/>
    </location>
</feature>
<reference evidence="8" key="2">
    <citation type="submission" date="2020-09" db="EMBL/GenBank/DDBJ databases">
        <authorList>
            <person name="Sun Q."/>
            <person name="Ohkuma M."/>
        </authorList>
    </citation>
    <scope>NUCLEOTIDE SEQUENCE</scope>
    <source>
        <strain evidence="8">JCM 12580</strain>
    </source>
</reference>
<evidence type="ECO:0000313" key="9">
    <source>
        <dbReference type="Proteomes" id="UP000658382"/>
    </source>
</evidence>
<evidence type="ECO:0000256" key="2">
    <source>
        <dbReference type="ARBA" id="ARBA00022475"/>
    </source>
</evidence>
<feature type="transmembrane region" description="Helical" evidence="6">
    <location>
        <begin position="165"/>
        <end position="183"/>
    </location>
</feature>
<dbReference type="InterPro" id="IPR000731">
    <property type="entry name" value="SSD"/>
</dbReference>
<keyword evidence="3 6" id="KW-0812">Transmembrane</keyword>
<proteinExistence type="predicted"/>
<dbReference type="Proteomes" id="UP000658382">
    <property type="component" value="Unassembled WGS sequence"/>
</dbReference>
<organism evidence="8 9">
    <name type="scientific">Lentibacillus kapialis</name>
    <dbReference type="NCBI Taxonomy" id="340214"/>
    <lineage>
        <taxon>Bacteria</taxon>
        <taxon>Bacillati</taxon>
        <taxon>Bacillota</taxon>
        <taxon>Bacilli</taxon>
        <taxon>Bacillales</taxon>
        <taxon>Bacillaceae</taxon>
        <taxon>Lentibacillus</taxon>
    </lineage>
</organism>
<evidence type="ECO:0000259" key="7">
    <source>
        <dbReference type="PROSITE" id="PS50156"/>
    </source>
</evidence>
<protein>
    <recommendedName>
        <fullName evidence="7">SSD domain-containing protein</fullName>
    </recommendedName>
</protein>
<reference evidence="8" key="1">
    <citation type="journal article" date="2014" name="Int. J. Syst. Evol. Microbiol.">
        <title>Complete genome sequence of Corynebacterium casei LMG S-19264T (=DSM 44701T), isolated from a smear-ripened cheese.</title>
        <authorList>
            <consortium name="US DOE Joint Genome Institute (JGI-PGF)"/>
            <person name="Walter F."/>
            <person name="Albersmeier A."/>
            <person name="Kalinowski J."/>
            <person name="Ruckert C."/>
        </authorList>
    </citation>
    <scope>NUCLEOTIDE SEQUENCE</scope>
    <source>
        <strain evidence="8">JCM 12580</strain>
    </source>
</reference>
<comment type="subcellular location">
    <subcellularLocation>
        <location evidence="1">Cell membrane</location>
        <topology evidence="1">Multi-pass membrane protein</topology>
    </subcellularLocation>
</comment>
<keyword evidence="4 6" id="KW-1133">Transmembrane helix</keyword>
<feature type="domain" description="SSD" evidence="7">
    <location>
        <begin position="192"/>
        <end position="315"/>
    </location>
</feature>
<dbReference type="PROSITE" id="PS50156">
    <property type="entry name" value="SSD"/>
    <property type="match status" value="1"/>
</dbReference>
<dbReference type="Gene3D" id="1.20.1640.10">
    <property type="entry name" value="Multidrug efflux transporter AcrB transmembrane domain"/>
    <property type="match status" value="2"/>
</dbReference>
<dbReference type="InterPro" id="IPR004869">
    <property type="entry name" value="MMPL_dom"/>
</dbReference>
<dbReference type="SUPFAM" id="SSF82866">
    <property type="entry name" value="Multidrug efflux transporter AcrB transmembrane domain"/>
    <property type="match status" value="2"/>
</dbReference>
<evidence type="ECO:0000256" key="3">
    <source>
        <dbReference type="ARBA" id="ARBA00022692"/>
    </source>
</evidence>
<dbReference type="EMBL" id="BMNQ01000001">
    <property type="protein sequence ID" value="GGJ81653.1"/>
    <property type="molecule type" value="Genomic_DNA"/>
</dbReference>
<dbReference type="RefSeq" id="WP_188631008.1">
    <property type="nucleotide sequence ID" value="NZ_BMNQ01000001.1"/>
</dbReference>
<feature type="transmembrane region" description="Helical" evidence="6">
    <location>
        <begin position="261"/>
        <end position="286"/>
    </location>
</feature>
<comment type="caution">
    <text evidence="8">The sequence shown here is derived from an EMBL/GenBank/DDBJ whole genome shotgun (WGS) entry which is preliminary data.</text>
</comment>
<gene>
    <name evidence="8" type="ORF">GCM10007063_00080</name>
</gene>
<keyword evidence="2" id="KW-1003">Cell membrane</keyword>
<feature type="transmembrane region" description="Helical" evidence="6">
    <location>
        <begin position="340"/>
        <end position="359"/>
    </location>
</feature>
<dbReference type="Pfam" id="PF03176">
    <property type="entry name" value="MMPL"/>
    <property type="match status" value="2"/>
</dbReference>
<feature type="transmembrane region" description="Helical" evidence="6">
    <location>
        <begin position="222"/>
        <end position="240"/>
    </location>
</feature>
<evidence type="ECO:0000256" key="5">
    <source>
        <dbReference type="ARBA" id="ARBA00023136"/>
    </source>
</evidence>
<dbReference type="PANTHER" id="PTHR33406:SF13">
    <property type="entry name" value="MEMBRANE PROTEIN YDFJ"/>
    <property type="match status" value="1"/>
</dbReference>
<dbReference type="PANTHER" id="PTHR33406">
    <property type="entry name" value="MEMBRANE PROTEIN MJ1562-RELATED"/>
    <property type="match status" value="1"/>
</dbReference>
<accession>A0A917PJZ4</accession>
<feature type="transmembrane region" description="Helical" evidence="6">
    <location>
        <begin position="298"/>
        <end position="320"/>
    </location>
</feature>
<name>A0A917PJZ4_9BACI</name>
<evidence type="ECO:0000256" key="6">
    <source>
        <dbReference type="SAM" id="Phobius"/>
    </source>
</evidence>
<evidence type="ECO:0000256" key="1">
    <source>
        <dbReference type="ARBA" id="ARBA00004651"/>
    </source>
</evidence>
<keyword evidence="9" id="KW-1185">Reference proteome</keyword>
<evidence type="ECO:0000256" key="4">
    <source>
        <dbReference type="ARBA" id="ARBA00022989"/>
    </source>
</evidence>
<feature type="transmembrane region" description="Helical" evidence="6">
    <location>
        <begin position="509"/>
        <end position="527"/>
    </location>
</feature>
<dbReference type="GO" id="GO:0005886">
    <property type="term" value="C:plasma membrane"/>
    <property type="evidence" value="ECO:0007669"/>
    <property type="project" value="UniProtKB-SubCell"/>
</dbReference>
<feature type="transmembrane region" description="Helical" evidence="6">
    <location>
        <begin position="638"/>
        <end position="661"/>
    </location>
</feature>
<feature type="transmembrane region" description="Helical" evidence="6">
    <location>
        <begin position="606"/>
        <end position="626"/>
    </location>
</feature>
<dbReference type="InterPro" id="IPR050545">
    <property type="entry name" value="Mycobact_MmpL"/>
</dbReference>
<keyword evidence="5 6" id="KW-0472">Membrane</keyword>
<dbReference type="AlphaFoldDB" id="A0A917PJZ4"/>
<feature type="transmembrane region" description="Helical" evidence="6">
    <location>
        <begin position="560"/>
        <end position="585"/>
    </location>
</feature>
<evidence type="ECO:0000313" key="8">
    <source>
        <dbReference type="EMBL" id="GGJ81653.1"/>
    </source>
</evidence>
<feature type="transmembrane region" description="Helical" evidence="6">
    <location>
        <begin position="190"/>
        <end position="210"/>
    </location>
</feature>
<sequence>MITYKKSIVITFLLLTIISAVVQFGVPVNHDMVDYLPDDTPSIEATDIMDEEFDGAVANTRVMMKDVSISEALSFKEDLEAVDGVSEVMWLDDAIDIKKPIEMAGTDTVESYYENGNALYSFHIEEGREVETTNAIYDLIGEKNAMSGDALDTAISQKMTGQESMNAALILVPVVILILLLSTRSWAEPVFFLTAIGVSVLINLGTNIFIGEISFVTQAVAPILQLAVSLDYAIFLLHSFDDYRKETDNPTEAMKLAIKRSFPAIAASASTTFFGFTALTFMAFGLGADLGLNLVKGILLSFISVIIFLPALTLLFYKWIDKTQHRPFMPSVYRIGKHVMKLRIPVLLMVLLMMVPAFLAQSQTNFLYGTGGHPDHTRAGVDAAEIEESFGKFTPVVLLVPKGDLGREEELVQELDDLNAVKSTVSYVDTVGAGIPPEYLDKSQTEQFFSENYSRITLNTATDNEGSKAFDLVQDVRDTAADYYGDDYHALGESVTLYDMKNIVEQDNTVVNVLTVVAIAIVLLVTFRSLSIPVVLLLTIQSAVWINLSVPYFTSSSLVYIGYLIISTVQLAATVDYAILLTESYTQNRKKMSAMAAIKTTINEKIFSIGVSASILSSVGFILWATSSDPIVSSIGLLLGRGALLAFLLVVLFLPALLLVLDRIIEKTTWKPNFFKGK</sequence>